<accession>A0A2N9FI42</accession>
<dbReference type="Pfam" id="PF10536">
    <property type="entry name" value="PMD"/>
    <property type="match status" value="1"/>
</dbReference>
<gene>
    <name evidence="2" type="ORF">FSB_LOCUS14336</name>
</gene>
<organism evidence="2">
    <name type="scientific">Fagus sylvatica</name>
    <name type="common">Beechnut</name>
    <dbReference type="NCBI Taxonomy" id="28930"/>
    <lineage>
        <taxon>Eukaryota</taxon>
        <taxon>Viridiplantae</taxon>
        <taxon>Streptophyta</taxon>
        <taxon>Embryophyta</taxon>
        <taxon>Tracheophyta</taxon>
        <taxon>Spermatophyta</taxon>
        <taxon>Magnoliopsida</taxon>
        <taxon>eudicotyledons</taxon>
        <taxon>Gunneridae</taxon>
        <taxon>Pentapetalae</taxon>
        <taxon>rosids</taxon>
        <taxon>fabids</taxon>
        <taxon>Fagales</taxon>
        <taxon>Fagaceae</taxon>
        <taxon>Fagus</taxon>
    </lineage>
</organism>
<feature type="domain" description="Aminotransferase-like plant mobile" evidence="1">
    <location>
        <begin position="90"/>
        <end position="210"/>
    </location>
</feature>
<dbReference type="InterPro" id="IPR044824">
    <property type="entry name" value="MAIN-like"/>
</dbReference>
<protein>
    <recommendedName>
        <fullName evidence="1">Aminotransferase-like plant mobile domain-containing protein</fullName>
    </recommendedName>
</protein>
<name>A0A2N9FI42_FAGSY</name>
<dbReference type="GO" id="GO:0010073">
    <property type="term" value="P:meristem maintenance"/>
    <property type="evidence" value="ECO:0007669"/>
    <property type="project" value="InterPro"/>
</dbReference>
<proteinExistence type="predicted"/>
<reference evidence="2" key="1">
    <citation type="submission" date="2018-02" db="EMBL/GenBank/DDBJ databases">
        <authorList>
            <person name="Cohen D.B."/>
            <person name="Kent A.D."/>
        </authorList>
    </citation>
    <scope>NUCLEOTIDE SEQUENCE</scope>
</reference>
<dbReference type="PANTHER" id="PTHR46033">
    <property type="entry name" value="PROTEIN MAIN-LIKE 2"/>
    <property type="match status" value="1"/>
</dbReference>
<dbReference type="EMBL" id="OIVN01000851">
    <property type="protein sequence ID" value="SPC86454.1"/>
    <property type="molecule type" value="Genomic_DNA"/>
</dbReference>
<dbReference type="AlphaFoldDB" id="A0A2N9FI42"/>
<evidence type="ECO:0000259" key="1">
    <source>
        <dbReference type="Pfam" id="PF10536"/>
    </source>
</evidence>
<dbReference type="PANTHER" id="PTHR46033:SF8">
    <property type="entry name" value="PROTEIN MAINTENANCE OF MERISTEMS-LIKE"/>
    <property type="match status" value="1"/>
</dbReference>
<dbReference type="InterPro" id="IPR019557">
    <property type="entry name" value="AminoTfrase-like_pln_mobile"/>
</dbReference>
<sequence length="546" mass="61327">MDLYPVDERFSLNWWMQQLTLGEDITILFQPEQHLSYRAQNGEGRAPPGTGRAPLLGWHAPHREWRAPIRAVHSFLSRGNPTEPTETAKKTFLCALAERWWDTTHTFHIVGVEMTITPYDVYRLTSFRIDGVIPTFSAFLARVRLDREYLGVSLGATSADLLSLMRAFTEASQTTIEEATRMARAFLLYLTSTTLDCNTSQIVPALQYFTHAFSRRPRTHQREYLREFFDGLTPEQRVTRQLGKNEDLVPVPTLQFTLFPYEAPDEVILLWRASIPMLDWLDEDGDFEEYQQSLMSTLFPPPMALTDVPSTSGSVPAAPMGPTDIVLPSWSVPPYQADGSLREIAITRHTNVLGYPVPEDARIATHADLNYMLQLCGNMKAMMTDLSRDLFSRPSGHSNGGRLASGCELCPMMEEFGAIMGISNFDQILLPPKHVDPILLLDEVLSIPYRLGSSWSMNDGFDLHTLVDHFSKAVDEECQPEALVVAVLAGFFLTGDFSEIDAVVLDAIGRMNRENSVPMILGETLNGLDELKEGMCPYFKGNPLLL</sequence>
<evidence type="ECO:0000313" key="2">
    <source>
        <dbReference type="EMBL" id="SPC86454.1"/>
    </source>
</evidence>